<gene>
    <name evidence="2" type="ORF">MM171A00102_0071</name>
    <name evidence="3" type="ORF">MM171B00096_0026</name>
</gene>
<accession>A0A6M3X430</accession>
<dbReference type="EMBL" id="MT143709">
    <property type="protein sequence ID" value="QJB01512.1"/>
    <property type="molecule type" value="Genomic_DNA"/>
</dbReference>
<evidence type="ECO:0000313" key="2">
    <source>
        <dbReference type="EMBL" id="QJB01512.1"/>
    </source>
</evidence>
<name>A0A6M3X430_9ZZZZ</name>
<evidence type="ECO:0000256" key="1">
    <source>
        <dbReference type="SAM" id="MobiDB-lite"/>
    </source>
</evidence>
<dbReference type="EMBL" id="MT143896">
    <property type="protein sequence ID" value="QJH92464.1"/>
    <property type="molecule type" value="Genomic_DNA"/>
</dbReference>
<protein>
    <submittedName>
        <fullName evidence="3">Uncharacterized protein</fullName>
    </submittedName>
</protein>
<feature type="region of interest" description="Disordered" evidence="1">
    <location>
        <begin position="27"/>
        <end position="51"/>
    </location>
</feature>
<organism evidence="3">
    <name type="scientific">viral metagenome</name>
    <dbReference type="NCBI Taxonomy" id="1070528"/>
    <lineage>
        <taxon>unclassified sequences</taxon>
        <taxon>metagenomes</taxon>
        <taxon>organismal metagenomes</taxon>
    </lineage>
</organism>
<evidence type="ECO:0000313" key="3">
    <source>
        <dbReference type="EMBL" id="QJH92464.1"/>
    </source>
</evidence>
<sequence length="102" mass="11439">MEKGKVEPGPPAPALGEQEAALLAAGFKQREDQPPGRYRRLTGDGSNRNGWPAAQYHYIRRNEYKGKVNWNANCYDRISWVSPKFDNAIACLAFAEVEGWGQ</sequence>
<reference evidence="3" key="1">
    <citation type="submission" date="2020-03" db="EMBL/GenBank/DDBJ databases">
        <title>The deep terrestrial virosphere.</title>
        <authorList>
            <person name="Holmfeldt K."/>
            <person name="Nilsson E."/>
            <person name="Simone D."/>
            <person name="Lopez-Fernandez M."/>
            <person name="Wu X."/>
            <person name="de Brujin I."/>
            <person name="Lundin D."/>
            <person name="Andersson A."/>
            <person name="Bertilsson S."/>
            <person name="Dopson M."/>
        </authorList>
    </citation>
    <scope>NUCLEOTIDE SEQUENCE</scope>
    <source>
        <strain evidence="2">MM171A00102</strain>
        <strain evidence="3">MM171B00096</strain>
    </source>
</reference>
<dbReference type="AlphaFoldDB" id="A0A6M3X430"/>
<proteinExistence type="predicted"/>